<feature type="binding site" description="axial binding residue" evidence="9">
    <location>
        <position position="446"/>
    </location>
    <ligand>
        <name>heme</name>
        <dbReference type="ChEBI" id="CHEBI:30413"/>
    </ligand>
    <ligandPart>
        <name>Fe</name>
        <dbReference type="ChEBI" id="CHEBI:18248"/>
    </ligandPart>
</feature>
<organism evidence="12 13">
    <name type="scientific">Mucuna pruriens</name>
    <name type="common">Velvet bean</name>
    <name type="synonym">Dolichos pruriens</name>
    <dbReference type="NCBI Taxonomy" id="157652"/>
    <lineage>
        <taxon>Eukaryota</taxon>
        <taxon>Viridiplantae</taxon>
        <taxon>Streptophyta</taxon>
        <taxon>Embryophyta</taxon>
        <taxon>Tracheophyta</taxon>
        <taxon>Spermatophyta</taxon>
        <taxon>Magnoliopsida</taxon>
        <taxon>eudicotyledons</taxon>
        <taxon>Gunneridae</taxon>
        <taxon>Pentapetalae</taxon>
        <taxon>rosids</taxon>
        <taxon>fabids</taxon>
        <taxon>Fabales</taxon>
        <taxon>Fabaceae</taxon>
        <taxon>Papilionoideae</taxon>
        <taxon>50 kb inversion clade</taxon>
        <taxon>NPAAA clade</taxon>
        <taxon>indigoferoid/millettioid clade</taxon>
        <taxon>Phaseoleae</taxon>
        <taxon>Mucuna</taxon>
    </lineage>
</organism>
<gene>
    <name evidence="12" type="primary">CYP81E9</name>
    <name evidence="12" type="ORF">CR513_53883</name>
</gene>
<dbReference type="GO" id="GO:0016020">
    <property type="term" value="C:membrane"/>
    <property type="evidence" value="ECO:0007669"/>
    <property type="project" value="UniProtKB-SubCell"/>
</dbReference>
<dbReference type="InterPro" id="IPR001128">
    <property type="entry name" value="Cyt_P450"/>
</dbReference>
<dbReference type="PANTHER" id="PTHR47947">
    <property type="entry name" value="CYTOCHROME P450 82C3-RELATED"/>
    <property type="match status" value="1"/>
</dbReference>
<evidence type="ECO:0000256" key="6">
    <source>
        <dbReference type="ARBA" id="ARBA00023004"/>
    </source>
</evidence>
<dbReference type="PROSITE" id="PS00086">
    <property type="entry name" value="CYTOCHROME_P450"/>
    <property type="match status" value="1"/>
</dbReference>
<evidence type="ECO:0000256" key="7">
    <source>
        <dbReference type="ARBA" id="ARBA00023033"/>
    </source>
</evidence>
<accession>A0A371EMH7</accession>
<dbReference type="SMR" id="A0A371EMH7"/>
<protein>
    <submittedName>
        <fullName evidence="12">Isoflavone 3'-hydroxylase</fullName>
    </submittedName>
</protein>
<dbReference type="GO" id="GO:0020037">
    <property type="term" value="F:heme binding"/>
    <property type="evidence" value="ECO:0007669"/>
    <property type="project" value="InterPro"/>
</dbReference>
<keyword evidence="13" id="KW-1185">Reference proteome</keyword>
<keyword evidence="5 10" id="KW-0560">Oxidoreductase</keyword>
<feature type="signal peptide" evidence="11">
    <location>
        <begin position="1"/>
        <end position="26"/>
    </location>
</feature>
<dbReference type="PRINTS" id="PR00385">
    <property type="entry name" value="P450"/>
</dbReference>
<keyword evidence="4 9" id="KW-0479">Metal-binding</keyword>
<sequence length="508" mass="57917">MAPFFYYSLLSLAFILTLKILLQTQSRRLKNLPPGPSTLPIIGNLHHLKPPIHRTFSALSQTYGDIISLWFGSRLVVVVSDPSLVQECFAKNDLVLANRPRFLAGKYLFYNYTTLGSASYGDHWRNLRRITTIDVLSTHRLNSFLGIRRDETKRLVSKLGQDATRGDGGFAKVELRSRLTEMTFNEMMRMISGKRYYGEDCDVTDADEARQFREIISEMLMLMGANNKADFLPLLRYTPTLTLFDFEDLEKRLKRIAKRADAFLQSLIEEHRSGKHGTADTMIDHLLKLGESQPEYYSDLMIKGLIQAMLLAGTDTSAVTIEWVMSELLNNPEALKKAKEEIESNIGKERLVDEQDLPKLPYLQNIISETLRLHPPAPLLLPHESSEDCTIGGYHIPRGTIVLTNAWLIHRDPKLWTDPTSFKPERFEKEGELNKLIAFGLGRRACPGLALAQRTVGFTMALLIQCFEWERESEEKLDMMEDKGITMPKRIPLRAICKSLPIVNDVMK</sequence>
<keyword evidence="7 10" id="KW-0503">Monooxygenase</keyword>
<keyword evidence="3 9" id="KW-0349">Heme</keyword>
<dbReference type="FunFam" id="1.10.630.10:FF:000023">
    <property type="entry name" value="Cytochrome P450 family protein"/>
    <property type="match status" value="1"/>
</dbReference>
<evidence type="ECO:0000313" key="13">
    <source>
        <dbReference type="Proteomes" id="UP000257109"/>
    </source>
</evidence>
<keyword evidence="8" id="KW-0472">Membrane</keyword>
<dbReference type="Pfam" id="PF00067">
    <property type="entry name" value="p450"/>
    <property type="match status" value="1"/>
</dbReference>
<dbReference type="Proteomes" id="UP000257109">
    <property type="component" value="Unassembled WGS sequence"/>
</dbReference>
<dbReference type="InterPro" id="IPR050651">
    <property type="entry name" value="Plant_Cytochrome_P450_Monoox"/>
</dbReference>
<dbReference type="Gene3D" id="1.10.630.10">
    <property type="entry name" value="Cytochrome P450"/>
    <property type="match status" value="1"/>
</dbReference>
<dbReference type="AlphaFoldDB" id="A0A371EMH7"/>
<dbReference type="OrthoDB" id="1055148at2759"/>
<dbReference type="GO" id="GO:0016705">
    <property type="term" value="F:oxidoreductase activity, acting on paired donors, with incorporation or reduction of molecular oxygen"/>
    <property type="evidence" value="ECO:0007669"/>
    <property type="project" value="InterPro"/>
</dbReference>
<evidence type="ECO:0000256" key="3">
    <source>
        <dbReference type="ARBA" id="ARBA00022617"/>
    </source>
</evidence>
<dbReference type="PANTHER" id="PTHR47947:SF24">
    <property type="entry name" value="ISOFLAVONE 2'-HYDROXYLASE-LIKE"/>
    <property type="match status" value="1"/>
</dbReference>
<dbReference type="CDD" id="cd20653">
    <property type="entry name" value="CYP81"/>
    <property type="match status" value="1"/>
</dbReference>
<dbReference type="InterPro" id="IPR017972">
    <property type="entry name" value="Cyt_P450_CS"/>
</dbReference>
<dbReference type="SUPFAM" id="SSF48264">
    <property type="entry name" value="Cytochrome P450"/>
    <property type="match status" value="1"/>
</dbReference>
<dbReference type="PRINTS" id="PR00463">
    <property type="entry name" value="EP450I"/>
</dbReference>
<dbReference type="GO" id="GO:0005506">
    <property type="term" value="F:iron ion binding"/>
    <property type="evidence" value="ECO:0007669"/>
    <property type="project" value="InterPro"/>
</dbReference>
<dbReference type="InterPro" id="IPR036396">
    <property type="entry name" value="Cyt_P450_sf"/>
</dbReference>
<dbReference type="STRING" id="157652.A0A371EMH7"/>
<evidence type="ECO:0000313" key="12">
    <source>
        <dbReference type="EMBL" id="RDX67262.1"/>
    </source>
</evidence>
<comment type="subcellular location">
    <subcellularLocation>
        <location evidence="1">Membrane</location>
    </subcellularLocation>
</comment>
<feature type="chain" id="PRO_5017001381" evidence="11">
    <location>
        <begin position="27"/>
        <end position="508"/>
    </location>
</feature>
<evidence type="ECO:0000256" key="5">
    <source>
        <dbReference type="ARBA" id="ARBA00023002"/>
    </source>
</evidence>
<evidence type="ECO:0000256" key="2">
    <source>
        <dbReference type="ARBA" id="ARBA00010617"/>
    </source>
</evidence>
<dbReference type="GO" id="GO:0004497">
    <property type="term" value="F:monooxygenase activity"/>
    <property type="evidence" value="ECO:0007669"/>
    <property type="project" value="UniProtKB-KW"/>
</dbReference>
<evidence type="ECO:0000256" key="1">
    <source>
        <dbReference type="ARBA" id="ARBA00004370"/>
    </source>
</evidence>
<name>A0A371EMH7_MUCPR</name>
<evidence type="ECO:0000256" key="9">
    <source>
        <dbReference type="PIRSR" id="PIRSR602401-1"/>
    </source>
</evidence>
<proteinExistence type="inferred from homology"/>
<keyword evidence="11" id="KW-0732">Signal</keyword>
<evidence type="ECO:0000256" key="4">
    <source>
        <dbReference type="ARBA" id="ARBA00022723"/>
    </source>
</evidence>
<dbReference type="InterPro" id="IPR002401">
    <property type="entry name" value="Cyt_P450_E_grp-I"/>
</dbReference>
<dbReference type="EMBL" id="QJKJ01013076">
    <property type="protein sequence ID" value="RDX67262.1"/>
    <property type="molecule type" value="Genomic_DNA"/>
</dbReference>
<comment type="cofactor">
    <cofactor evidence="9">
        <name>heme</name>
        <dbReference type="ChEBI" id="CHEBI:30413"/>
    </cofactor>
</comment>
<reference evidence="12" key="1">
    <citation type="submission" date="2018-05" db="EMBL/GenBank/DDBJ databases">
        <title>Draft genome of Mucuna pruriens seed.</title>
        <authorList>
            <person name="Nnadi N.E."/>
            <person name="Vos R."/>
            <person name="Hasami M.H."/>
            <person name="Devisetty U.K."/>
            <person name="Aguiy J.C."/>
        </authorList>
    </citation>
    <scope>NUCLEOTIDE SEQUENCE [LARGE SCALE GENOMIC DNA]</scope>
    <source>
        <strain evidence="12">JCA_2017</strain>
    </source>
</reference>
<evidence type="ECO:0000256" key="8">
    <source>
        <dbReference type="ARBA" id="ARBA00023136"/>
    </source>
</evidence>
<evidence type="ECO:0000256" key="11">
    <source>
        <dbReference type="SAM" id="SignalP"/>
    </source>
</evidence>
<comment type="similarity">
    <text evidence="2 10">Belongs to the cytochrome P450 family.</text>
</comment>
<evidence type="ECO:0000256" key="10">
    <source>
        <dbReference type="RuleBase" id="RU000461"/>
    </source>
</evidence>
<comment type="caution">
    <text evidence="12">The sequence shown here is derived from an EMBL/GenBank/DDBJ whole genome shotgun (WGS) entry which is preliminary data.</text>
</comment>
<keyword evidence="6 9" id="KW-0408">Iron</keyword>
<feature type="non-terminal residue" evidence="12">
    <location>
        <position position="1"/>
    </location>
</feature>